<evidence type="ECO:0000313" key="2">
    <source>
        <dbReference type="EMBL" id="GBF05952.1"/>
    </source>
</evidence>
<evidence type="ECO:0000256" key="1">
    <source>
        <dbReference type="SAM" id="MobiDB-lite"/>
    </source>
</evidence>
<keyword evidence="3" id="KW-1185">Reference proteome</keyword>
<feature type="region of interest" description="Disordered" evidence="1">
    <location>
        <begin position="1"/>
        <end position="26"/>
    </location>
</feature>
<protein>
    <recommendedName>
        <fullName evidence="4">DUF3248 domain-containing protein</fullName>
    </recommendedName>
</protein>
<name>A0A2I9CVK2_9DEIO</name>
<accession>A0A2I9CVK2</accession>
<dbReference type="Gene3D" id="3.10.20.570">
    <property type="entry name" value="Protein of unknown function DUF3248"/>
    <property type="match status" value="1"/>
</dbReference>
<feature type="compositionally biased region" description="Low complexity" evidence="1">
    <location>
        <begin position="11"/>
        <end position="20"/>
    </location>
</feature>
<dbReference type="Proteomes" id="UP000236569">
    <property type="component" value="Unassembled WGS sequence"/>
</dbReference>
<gene>
    <name evidence="2" type="ORF">DAERI_060212</name>
</gene>
<comment type="caution">
    <text evidence="2">The sequence shown here is derived from an EMBL/GenBank/DDBJ whole genome shotgun (WGS) entry which is preliminary data.</text>
</comment>
<sequence length="97" mass="10373">MARMTGPPSPDGAAPDGAAPDLPPELVPPELARQLEALGAGLVWRVGKDELSDDVVVRLGYASATPRFAFLPRLRSANDAELQAALNENRLVIEWVD</sequence>
<dbReference type="AlphaFoldDB" id="A0A2I9CVK2"/>
<proteinExistence type="predicted"/>
<organism evidence="2 3">
    <name type="scientific">Deinococcus aerius</name>
    <dbReference type="NCBI Taxonomy" id="200253"/>
    <lineage>
        <taxon>Bacteria</taxon>
        <taxon>Thermotogati</taxon>
        <taxon>Deinococcota</taxon>
        <taxon>Deinococci</taxon>
        <taxon>Deinococcales</taxon>
        <taxon>Deinococcaceae</taxon>
        <taxon>Deinococcus</taxon>
    </lineage>
</organism>
<evidence type="ECO:0000313" key="3">
    <source>
        <dbReference type="Proteomes" id="UP000236569"/>
    </source>
</evidence>
<dbReference type="InterPro" id="IPR021650">
    <property type="entry name" value="DUF3248"/>
</dbReference>
<evidence type="ECO:0008006" key="4">
    <source>
        <dbReference type="Google" id="ProtNLM"/>
    </source>
</evidence>
<reference evidence="3" key="1">
    <citation type="submission" date="2018-01" db="EMBL/GenBank/DDBJ databases">
        <title>Draft Genome Sequence of the Radioresistant Bacterium Deinococcus aerius TR0125, Isolated from the Higher Atmosphere above Japan.</title>
        <authorList>
            <person name="Satoh K."/>
            <person name="Arai H."/>
            <person name="Sanzen T."/>
            <person name="Kawaguchi Y."/>
            <person name="Hayashi H."/>
            <person name="Yokobori S."/>
            <person name="Yamagishi A."/>
            <person name="Oono Y."/>
            <person name="Narumi I."/>
        </authorList>
    </citation>
    <scope>NUCLEOTIDE SEQUENCE [LARGE SCALE GENOMIC DNA]</scope>
    <source>
        <strain evidence="3">TR0125</strain>
    </source>
</reference>
<dbReference type="Pfam" id="PF11609">
    <property type="entry name" value="DUF3248"/>
    <property type="match status" value="1"/>
</dbReference>
<dbReference type="EMBL" id="BFAG01000006">
    <property type="protein sequence ID" value="GBF05952.1"/>
    <property type="molecule type" value="Genomic_DNA"/>
</dbReference>